<name>A0ABW5YKI6_9FLAO</name>
<reference evidence="14" key="1">
    <citation type="journal article" date="2019" name="Int. J. Syst. Evol. Microbiol.">
        <title>The Global Catalogue of Microorganisms (GCM) 10K type strain sequencing project: providing services to taxonomists for standard genome sequencing and annotation.</title>
        <authorList>
            <consortium name="The Broad Institute Genomics Platform"/>
            <consortium name="The Broad Institute Genome Sequencing Center for Infectious Disease"/>
            <person name="Wu L."/>
            <person name="Ma J."/>
        </authorList>
    </citation>
    <scope>NUCLEOTIDE SEQUENCE [LARGE SCALE GENOMIC DNA]</scope>
    <source>
        <strain evidence="14">KCTC 22671</strain>
    </source>
</reference>
<dbReference type="InterPro" id="IPR023997">
    <property type="entry name" value="TonB-dep_OMP_SusC/RagA_CS"/>
</dbReference>
<dbReference type="InterPro" id="IPR037066">
    <property type="entry name" value="Plug_dom_sf"/>
</dbReference>
<evidence type="ECO:0000256" key="4">
    <source>
        <dbReference type="ARBA" id="ARBA00022692"/>
    </source>
</evidence>
<evidence type="ECO:0000256" key="1">
    <source>
        <dbReference type="ARBA" id="ARBA00004571"/>
    </source>
</evidence>
<feature type="domain" description="TonB-dependent receptor-like beta-barrel" evidence="11">
    <location>
        <begin position="437"/>
        <end position="804"/>
    </location>
</feature>
<comment type="caution">
    <text evidence="13">The sequence shown here is derived from an EMBL/GenBank/DDBJ whole genome shotgun (WGS) entry which is preliminary data.</text>
</comment>
<protein>
    <submittedName>
        <fullName evidence="13">SusC/RagA family TonB-linked outer membrane protein</fullName>
    </submittedName>
</protein>
<feature type="signal peptide" evidence="10">
    <location>
        <begin position="1"/>
        <end position="22"/>
    </location>
</feature>
<proteinExistence type="inferred from homology"/>
<dbReference type="SUPFAM" id="SSF49464">
    <property type="entry name" value="Carboxypeptidase regulatory domain-like"/>
    <property type="match status" value="1"/>
</dbReference>
<evidence type="ECO:0000256" key="10">
    <source>
        <dbReference type="SAM" id="SignalP"/>
    </source>
</evidence>
<evidence type="ECO:0000256" key="7">
    <source>
        <dbReference type="ARBA" id="ARBA00023237"/>
    </source>
</evidence>
<evidence type="ECO:0000256" key="3">
    <source>
        <dbReference type="ARBA" id="ARBA00022452"/>
    </source>
</evidence>
<dbReference type="NCBIfam" id="TIGR04056">
    <property type="entry name" value="OMP_RagA_SusC"/>
    <property type="match status" value="1"/>
</dbReference>
<dbReference type="Gene3D" id="2.60.40.1120">
    <property type="entry name" value="Carboxypeptidase-like, regulatory domain"/>
    <property type="match status" value="1"/>
</dbReference>
<dbReference type="Gene3D" id="2.40.170.20">
    <property type="entry name" value="TonB-dependent receptor, beta-barrel domain"/>
    <property type="match status" value="1"/>
</dbReference>
<keyword evidence="14" id="KW-1185">Reference proteome</keyword>
<dbReference type="InterPro" id="IPR023996">
    <property type="entry name" value="TonB-dep_OMP_SusC/RagA"/>
</dbReference>
<dbReference type="NCBIfam" id="TIGR04057">
    <property type="entry name" value="SusC_RagA_signa"/>
    <property type="match status" value="1"/>
</dbReference>
<dbReference type="InterPro" id="IPR036942">
    <property type="entry name" value="Beta-barrel_TonB_sf"/>
</dbReference>
<dbReference type="InterPro" id="IPR008969">
    <property type="entry name" value="CarboxyPept-like_regulatory"/>
</dbReference>
<dbReference type="Pfam" id="PF07715">
    <property type="entry name" value="Plug"/>
    <property type="match status" value="1"/>
</dbReference>
<keyword evidence="7 8" id="KW-0998">Cell outer membrane</keyword>
<dbReference type="Gene3D" id="2.170.130.10">
    <property type="entry name" value="TonB-dependent receptor, plug domain"/>
    <property type="match status" value="1"/>
</dbReference>
<dbReference type="InterPro" id="IPR039426">
    <property type="entry name" value="TonB-dep_rcpt-like"/>
</dbReference>
<dbReference type="EMBL" id="JBHUPC010000010">
    <property type="protein sequence ID" value="MFD2891103.1"/>
    <property type="molecule type" value="Genomic_DNA"/>
</dbReference>
<comment type="subcellular location">
    <subcellularLocation>
        <location evidence="1 8">Cell outer membrane</location>
        <topology evidence="1 8">Multi-pass membrane protein</topology>
    </subcellularLocation>
</comment>
<keyword evidence="4 8" id="KW-0812">Transmembrane</keyword>
<feature type="chain" id="PRO_5047188013" evidence="10">
    <location>
        <begin position="23"/>
        <end position="1058"/>
    </location>
</feature>
<evidence type="ECO:0000259" key="11">
    <source>
        <dbReference type="Pfam" id="PF00593"/>
    </source>
</evidence>
<dbReference type="InterPro" id="IPR012910">
    <property type="entry name" value="Plug_dom"/>
</dbReference>
<feature type="domain" description="TonB-dependent receptor plug" evidence="12">
    <location>
        <begin position="116"/>
        <end position="237"/>
    </location>
</feature>
<sequence>MRSKINGFITLLLVLFGHFAFAQIKTVSGIVTDQSGLPLPGVSVLEKGTSNGTQTDFDGNYKLDTKEGATLVFSYVSMITQEVKVTSGSINISMKEDVQELEGVVVTALGIKREKKALGYATTTVDKEQITNVVNNNPLESLSGKIAGVDISAPAQPGASTRVIIRGIGSVTQSNDPLYIVDGTPLLNNSSSNGSIERSYDAGSGINALDPNNIESITVLRGAAATALYGSRAANGVFIVTTKKGKDESKINIDIVTTTDFSEVSRVPHLQNEFGQGWNGEGYSNGGTTVSNENGSWGPKFNGELRPWGNIYNNSQQVKPYVALEDNIRDFFRRGNTNTNSINISKGGKNSDFSLAFTNLSSDGIIPTNADQYLKRTLGFNGGIKNDKLSVRAAINYSNIDQNAVAAGQGDQASEGTTMMEELLQIPRDISVVDLADYTNNPFNSPSYFYTPYAGNPYFALNENGIKIKSNTIYGNINLNYNLTSKLSATWQIGGNVQNERVKSWGAIMRFEDGSPNDGNTETVGGVTENQIQRTQFDTFFNLNYNTDLSEKFNLNLLAGTNYNQRESDFLGASITNLDIPNYYELTNSAAFPNLAQANSLRRTLGFYGQAELSYNSLFYLTLSGRNDFTSTLPLENNSYFYPAASLSAIAIQNNSTFLKLRAAISQVANDTNPYATNASLTQSTANAYFGNINAPFGGLNYFEFGPQIGNQELKPERTTETEFGVEGSLFNKRITFDVSLYHRKTVDLILQQPVDPSTGFGFINGNFADLVNKGIELSASFIPIQNDNFSWTMNYTFTKNDNEVTRTAEGLDQVLINSAYGINIVAVEGKPIGSYYGDAPKMTADGQYVVNPETGYYETEPGQYLGNGQRDFVMGLQNMFTYKNFSMNFAFDWKEGGLMYSNTKRLSHFTGNGIETTYNDRNPFIIPNSVNEVTDVDGNVTGYSENTTPIEYGLITDFYATNKNPGIERTHLIDKTFVRLRDLNFTYNLPSKIVDQMGLSKVAFGVYGKNLFLWTPGDNPYVDPEVSTYGQGIASEFAEFRSNPAQRSFGGFLRLSF</sequence>
<evidence type="ECO:0000256" key="5">
    <source>
        <dbReference type="ARBA" id="ARBA00023077"/>
    </source>
</evidence>
<dbReference type="Pfam" id="PF13715">
    <property type="entry name" value="CarbopepD_reg_2"/>
    <property type="match status" value="1"/>
</dbReference>
<keyword evidence="3 8" id="KW-1134">Transmembrane beta strand</keyword>
<dbReference type="InterPro" id="IPR000531">
    <property type="entry name" value="Beta-barrel_TonB"/>
</dbReference>
<evidence type="ECO:0000256" key="6">
    <source>
        <dbReference type="ARBA" id="ARBA00023136"/>
    </source>
</evidence>
<accession>A0ABW5YKI6</accession>
<evidence type="ECO:0000256" key="9">
    <source>
        <dbReference type="RuleBase" id="RU003357"/>
    </source>
</evidence>
<evidence type="ECO:0000259" key="12">
    <source>
        <dbReference type="Pfam" id="PF07715"/>
    </source>
</evidence>
<evidence type="ECO:0000256" key="2">
    <source>
        <dbReference type="ARBA" id="ARBA00022448"/>
    </source>
</evidence>
<dbReference type="PROSITE" id="PS52016">
    <property type="entry name" value="TONB_DEPENDENT_REC_3"/>
    <property type="match status" value="1"/>
</dbReference>
<dbReference type="SUPFAM" id="SSF56935">
    <property type="entry name" value="Porins"/>
    <property type="match status" value="1"/>
</dbReference>
<dbReference type="Proteomes" id="UP001597534">
    <property type="component" value="Unassembled WGS sequence"/>
</dbReference>
<keyword evidence="6 8" id="KW-0472">Membrane</keyword>
<dbReference type="RefSeq" id="WP_379810640.1">
    <property type="nucleotide sequence ID" value="NZ_JBHUPC010000010.1"/>
</dbReference>
<keyword evidence="10" id="KW-0732">Signal</keyword>
<keyword evidence="5 9" id="KW-0798">TonB box</keyword>
<evidence type="ECO:0000313" key="13">
    <source>
        <dbReference type="EMBL" id="MFD2891103.1"/>
    </source>
</evidence>
<comment type="similarity">
    <text evidence="8 9">Belongs to the TonB-dependent receptor family.</text>
</comment>
<keyword evidence="2 8" id="KW-0813">Transport</keyword>
<evidence type="ECO:0000313" key="14">
    <source>
        <dbReference type="Proteomes" id="UP001597534"/>
    </source>
</evidence>
<dbReference type="Pfam" id="PF00593">
    <property type="entry name" value="TonB_dep_Rec_b-barrel"/>
    <property type="match status" value="1"/>
</dbReference>
<evidence type="ECO:0000256" key="8">
    <source>
        <dbReference type="PROSITE-ProRule" id="PRU01360"/>
    </source>
</evidence>
<gene>
    <name evidence="13" type="ORF">ACFS5J_03635</name>
</gene>
<organism evidence="13 14">
    <name type="scientific">Flavobacterium chuncheonense</name>
    <dbReference type="NCBI Taxonomy" id="2026653"/>
    <lineage>
        <taxon>Bacteria</taxon>
        <taxon>Pseudomonadati</taxon>
        <taxon>Bacteroidota</taxon>
        <taxon>Flavobacteriia</taxon>
        <taxon>Flavobacteriales</taxon>
        <taxon>Flavobacteriaceae</taxon>
        <taxon>Flavobacterium</taxon>
    </lineage>
</organism>